<name>A0A5B7GR10_PORTR</name>
<comment type="caution">
    <text evidence="2">The sequence shown here is derived from an EMBL/GenBank/DDBJ whole genome shotgun (WGS) entry which is preliminary data.</text>
</comment>
<feature type="region of interest" description="Disordered" evidence="1">
    <location>
        <begin position="83"/>
        <end position="112"/>
    </location>
</feature>
<dbReference type="Proteomes" id="UP000324222">
    <property type="component" value="Unassembled WGS sequence"/>
</dbReference>
<gene>
    <name evidence="2" type="ORF">E2C01_055382</name>
</gene>
<keyword evidence="3" id="KW-1185">Reference proteome</keyword>
<protein>
    <submittedName>
        <fullName evidence="2">Uncharacterized protein</fullName>
    </submittedName>
</protein>
<evidence type="ECO:0000256" key="1">
    <source>
        <dbReference type="SAM" id="MobiDB-lite"/>
    </source>
</evidence>
<organism evidence="2 3">
    <name type="scientific">Portunus trituberculatus</name>
    <name type="common">Swimming crab</name>
    <name type="synonym">Neptunus trituberculatus</name>
    <dbReference type="NCBI Taxonomy" id="210409"/>
    <lineage>
        <taxon>Eukaryota</taxon>
        <taxon>Metazoa</taxon>
        <taxon>Ecdysozoa</taxon>
        <taxon>Arthropoda</taxon>
        <taxon>Crustacea</taxon>
        <taxon>Multicrustacea</taxon>
        <taxon>Malacostraca</taxon>
        <taxon>Eumalacostraca</taxon>
        <taxon>Eucarida</taxon>
        <taxon>Decapoda</taxon>
        <taxon>Pleocyemata</taxon>
        <taxon>Brachyura</taxon>
        <taxon>Eubrachyura</taxon>
        <taxon>Portunoidea</taxon>
        <taxon>Portunidae</taxon>
        <taxon>Portuninae</taxon>
        <taxon>Portunus</taxon>
    </lineage>
</organism>
<dbReference type="AlphaFoldDB" id="A0A5B7GR10"/>
<proteinExistence type="predicted"/>
<reference evidence="2 3" key="1">
    <citation type="submission" date="2019-05" db="EMBL/GenBank/DDBJ databases">
        <title>Another draft genome of Portunus trituberculatus and its Hox gene families provides insights of decapod evolution.</title>
        <authorList>
            <person name="Jeong J.-H."/>
            <person name="Song I."/>
            <person name="Kim S."/>
            <person name="Choi T."/>
            <person name="Kim D."/>
            <person name="Ryu S."/>
            <person name="Kim W."/>
        </authorList>
    </citation>
    <scope>NUCLEOTIDE SEQUENCE [LARGE SCALE GENOMIC DNA]</scope>
    <source>
        <tissue evidence="2">Muscle</tissue>
    </source>
</reference>
<accession>A0A5B7GR10</accession>
<dbReference type="EMBL" id="VSRR010018401">
    <property type="protein sequence ID" value="MPC61312.1"/>
    <property type="molecule type" value="Genomic_DNA"/>
</dbReference>
<evidence type="ECO:0000313" key="3">
    <source>
        <dbReference type="Proteomes" id="UP000324222"/>
    </source>
</evidence>
<sequence>MVKTGWVTSLSPLLSVFGSHFYMHPRWSHGVPGLLGFSSKGKLSAPVKELLAPAEATANKFAMVLQLAHLAAYAAALTLGSPPTQCQAVRRPPRKTGPSATRAIKSTASKKS</sequence>
<evidence type="ECO:0000313" key="2">
    <source>
        <dbReference type="EMBL" id="MPC61312.1"/>
    </source>
</evidence>